<comment type="caution">
    <text evidence="1">The sequence shown here is derived from an EMBL/GenBank/DDBJ whole genome shotgun (WGS) entry which is preliminary data.</text>
</comment>
<gene>
    <name evidence="1" type="ORF">MENTE1834_LOCUS24137</name>
</gene>
<evidence type="ECO:0000313" key="1">
    <source>
        <dbReference type="EMBL" id="CAK5077230.1"/>
    </source>
</evidence>
<name>A0ACB0ZGA9_MELEN</name>
<keyword evidence="2" id="KW-1185">Reference proteome</keyword>
<organism evidence="1 2">
    <name type="scientific">Meloidogyne enterolobii</name>
    <name type="common">Root-knot nematode worm</name>
    <name type="synonym">Meloidogyne mayaguensis</name>
    <dbReference type="NCBI Taxonomy" id="390850"/>
    <lineage>
        <taxon>Eukaryota</taxon>
        <taxon>Metazoa</taxon>
        <taxon>Ecdysozoa</taxon>
        <taxon>Nematoda</taxon>
        <taxon>Chromadorea</taxon>
        <taxon>Rhabditida</taxon>
        <taxon>Tylenchina</taxon>
        <taxon>Tylenchomorpha</taxon>
        <taxon>Tylenchoidea</taxon>
        <taxon>Meloidogynidae</taxon>
        <taxon>Meloidogyninae</taxon>
        <taxon>Meloidogyne</taxon>
    </lineage>
</organism>
<dbReference type="Proteomes" id="UP001497535">
    <property type="component" value="Unassembled WGS sequence"/>
</dbReference>
<dbReference type="EMBL" id="CAVMJV010000031">
    <property type="protein sequence ID" value="CAK5077230.1"/>
    <property type="molecule type" value="Genomic_DNA"/>
</dbReference>
<reference evidence="1" key="1">
    <citation type="submission" date="2023-11" db="EMBL/GenBank/DDBJ databases">
        <authorList>
            <person name="Poullet M."/>
        </authorList>
    </citation>
    <scope>NUCLEOTIDE SEQUENCE</scope>
    <source>
        <strain evidence="1">E1834</strain>
    </source>
</reference>
<sequence>MRYATKHPSIVDALVLINPISQKAGWIEWFYQKVFLVFFQLMWNTLIYFEFYLAIGTRSCPIDAPYLVYPSVLEIVIFEKLGPVLRLWV</sequence>
<protein>
    <submittedName>
        <fullName evidence="1">Uncharacterized protein</fullName>
    </submittedName>
</protein>
<proteinExistence type="predicted"/>
<accession>A0ACB0ZGA9</accession>
<evidence type="ECO:0000313" key="2">
    <source>
        <dbReference type="Proteomes" id="UP001497535"/>
    </source>
</evidence>